<dbReference type="Proteomes" id="UP000295443">
    <property type="component" value="Unassembled WGS sequence"/>
</dbReference>
<proteinExistence type="predicted"/>
<dbReference type="PANTHER" id="PTHR34220:SF7">
    <property type="entry name" value="SENSOR HISTIDINE KINASE YPDA"/>
    <property type="match status" value="1"/>
</dbReference>
<dbReference type="InterPro" id="IPR050640">
    <property type="entry name" value="Bact_2-comp_sensor_kinase"/>
</dbReference>
<dbReference type="InterPro" id="IPR036890">
    <property type="entry name" value="HATPase_C_sf"/>
</dbReference>
<evidence type="ECO:0000313" key="2">
    <source>
        <dbReference type="Proteomes" id="UP000295443"/>
    </source>
</evidence>
<dbReference type="PANTHER" id="PTHR34220">
    <property type="entry name" value="SENSOR HISTIDINE KINASE YPDA"/>
    <property type="match status" value="1"/>
</dbReference>
<dbReference type="EMBL" id="SJZB01000033">
    <property type="protein sequence ID" value="TCJ14771.1"/>
    <property type="molecule type" value="Genomic_DNA"/>
</dbReference>
<dbReference type="OrthoDB" id="2514702at2"/>
<accession>A0A4R1BCI9</accession>
<comment type="caution">
    <text evidence="1">The sequence shown here is derived from an EMBL/GenBank/DDBJ whole genome shotgun (WGS) entry which is preliminary data.</text>
</comment>
<name>A0A4R1BCI9_9PROT</name>
<evidence type="ECO:0000313" key="1">
    <source>
        <dbReference type="EMBL" id="TCJ14771.1"/>
    </source>
</evidence>
<protein>
    <recommendedName>
        <fullName evidence="3">Histidine kinase</fullName>
    </recommendedName>
</protein>
<sequence>MDALVPPLIVQPLLENAVYHGVEPCESGGEVNVAIFLRGDQLNLVMRNPCAAQSRRQGGNRMALNNIRERLDLHFDAEAEMSAYRSGGEFVVQIRMPYRHG</sequence>
<gene>
    <name evidence="1" type="ORF">EZJ19_09320</name>
</gene>
<evidence type="ECO:0008006" key="3">
    <source>
        <dbReference type="Google" id="ProtNLM"/>
    </source>
</evidence>
<reference evidence="1 2" key="1">
    <citation type="submission" date="2019-03" db="EMBL/GenBank/DDBJ databases">
        <title>Genome sequence of Thiobacillaceae bacterium LSR1, a sulfur-oxidizing bacterium isolated from freshwater sediment.</title>
        <authorList>
            <person name="Li S."/>
        </authorList>
    </citation>
    <scope>NUCLEOTIDE SEQUENCE [LARGE SCALE GENOMIC DNA]</scope>
    <source>
        <strain evidence="1 2">LSR1</strain>
    </source>
</reference>
<keyword evidence="2" id="KW-1185">Reference proteome</keyword>
<organism evidence="1 2">
    <name type="scientific">Parasulfuritortus cantonensis</name>
    <dbReference type="NCBI Taxonomy" id="2528202"/>
    <lineage>
        <taxon>Bacteria</taxon>
        <taxon>Pseudomonadati</taxon>
        <taxon>Pseudomonadota</taxon>
        <taxon>Betaproteobacteria</taxon>
        <taxon>Nitrosomonadales</taxon>
        <taxon>Thiobacillaceae</taxon>
        <taxon>Parasulfuritortus</taxon>
    </lineage>
</organism>
<dbReference type="Gene3D" id="3.30.565.10">
    <property type="entry name" value="Histidine kinase-like ATPase, C-terminal domain"/>
    <property type="match status" value="1"/>
</dbReference>
<dbReference type="AlphaFoldDB" id="A0A4R1BCI9"/>